<name>A0A0L0H4B1_9ENTR</name>
<feature type="domain" description="Zinc finger Ogr/Delta-type" evidence="1">
    <location>
        <begin position="26"/>
        <end position="71"/>
    </location>
</feature>
<gene>
    <name evidence="2" type="ORF">GM31_21835</name>
</gene>
<evidence type="ECO:0000313" key="2">
    <source>
        <dbReference type="EMBL" id="KNC95756.1"/>
    </source>
</evidence>
<dbReference type="PATRIC" id="fig|379893.4.peg.4423"/>
<dbReference type="RefSeq" id="WP_049855578.1">
    <property type="nucleotide sequence ID" value="NZ_JNGI01000007.1"/>
</dbReference>
<proteinExistence type="predicted"/>
<organism evidence="2 3">
    <name type="scientific">Trabulsiella odontotermitis</name>
    <dbReference type="NCBI Taxonomy" id="379893"/>
    <lineage>
        <taxon>Bacteria</taxon>
        <taxon>Pseudomonadati</taxon>
        <taxon>Pseudomonadota</taxon>
        <taxon>Gammaproteobacteria</taxon>
        <taxon>Enterobacterales</taxon>
        <taxon>Enterobacteriaceae</taxon>
        <taxon>Trabulsiella</taxon>
    </lineage>
</organism>
<dbReference type="OrthoDB" id="6895359at2"/>
<evidence type="ECO:0000259" key="1">
    <source>
        <dbReference type="Pfam" id="PF04606"/>
    </source>
</evidence>
<dbReference type="AlphaFoldDB" id="A0A0L0H4B1"/>
<dbReference type="EMBL" id="JNGI01000007">
    <property type="protein sequence ID" value="KNC95756.1"/>
    <property type="molecule type" value="Genomic_DNA"/>
</dbReference>
<evidence type="ECO:0000313" key="3">
    <source>
        <dbReference type="Proteomes" id="UP000037393"/>
    </source>
</evidence>
<reference evidence="2 3" key="1">
    <citation type="journal article" date="2015" name="Appl. Environ. Microbiol.">
        <title>The Enterobacterium Trabulsiella odontotermitis Presents Novel Adaptations Related to Its Association with Fungus-Growing Termites.</title>
        <authorList>
            <person name="Sapountzis P."/>
            <person name="Gruntjes T."/>
            <person name="Otani S."/>
            <person name="Estevez J."/>
            <person name="da Costa R.R."/>
            <person name="Plunkett G.3rd."/>
            <person name="Perna N.T."/>
            <person name="Poulsen M."/>
        </authorList>
    </citation>
    <scope>NUCLEOTIDE SEQUENCE [LARGE SCALE GENOMIC DNA]</scope>
    <source>
        <strain evidence="2 3">12</strain>
    </source>
</reference>
<keyword evidence="3" id="KW-1185">Reference proteome</keyword>
<protein>
    <submittedName>
        <fullName evidence="2">Transcriptional regulator</fullName>
    </submittedName>
</protein>
<comment type="caution">
    <text evidence="2">The sequence shown here is derived from an EMBL/GenBank/DDBJ whole genome shotgun (WGS) entry which is preliminary data.</text>
</comment>
<dbReference type="Proteomes" id="UP000037393">
    <property type="component" value="Unassembled WGS sequence"/>
</dbReference>
<sequence length="106" mass="12118">MRQKLLKSRQFRTSPGFKNMRQLKIKCPACHSPAIIRKTVWVHDTDLANLYCSCTRVECGKTWVSSLAYSHGLSPSGLTESNLVKELLARLRPEERQMALDLLQQC</sequence>
<accession>A0A0L0H4B1</accession>
<dbReference type="InterPro" id="IPR007684">
    <property type="entry name" value="Znf_Ogr/Delta"/>
</dbReference>
<dbReference type="Pfam" id="PF04606">
    <property type="entry name" value="Ogr_Delta"/>
    <property type="match status" value="1"/>
</dbReference>